<accession>A0A0S1SL41</accession>
<evidence type="ECO:0000313" key="3">
    <source>
        <dbReference type="EMBL" id="ALM13218.1"/>
    </source>
</evidence>
<dbReference type="Pfam" id="PF00395">
    <property type="entry name" value="SLH"/>
    <property type="match status" value="3"/>
</dbReference>
<dbReference type="PANTHER" id="PTHR43308">
    <property type="entry name" value="OUTER MEMBRANE PROTEIN ALPHA-RELATED"/>
    <property type="match status" value="1"/>
</dbReference>
<dbReference type="EMBL" id="CP013065">
    <property type="protein sequence ID" value="ALM13218.1"/>
    <property type="molecule type" value="Genomic_DNA"/>
</dbReference>
<reference evidence="3 4" key="2">
    <citation type="journal article" date="2016" name="PeerJ">
        <title>Analysis of five complete genome sequences for members of the class Peribacteria in the recently recognized Peregrinibacteria bacterial phylum.</title>
        <authorList>
            <person name="Anantharaman K."/>
            <person name="Brown C.T."/>
            <person name="Burstein D."/>
            <person name="Castelle C.J."/>
            <person name="Probst A.J."/>
            <person name="Thomas B.C."/>
            <person name="Williams K.H."/>
            <person name="Banfield J.F."/>
        </authorList>
    </citation>
    <scope>NUCLEOTIDE SEQUENCE [LARGE SCALE GENOMIC DNA]</scope>
    <source>
        <strain evidence="3">RIFOXYD1_FULL_PER-ii_59_16</strain>
    </source>
</reference>
<dbReference type="Proteomes" id="UP000069135">
    <property type="component" value="Chromosome"/>
</dbReference>
<dbReference type="InterPro" id="IPR051465">
    <property type="entry name" value="Cell_Envelope_Struct_Comp"/>
</dbReference>
<accession>A0A0S1SUP4</accession>
<evidence type="ECO:0000259" key="2">
    <source>
        <dbReference type="PROSITE" id="PS51272"/>
    </source>
</evidence>
<dbReference type="InterPro" id="IPR001119">
    <property type="entry name" value="SLH_dom"/>
</dbReference>
<organism evidence="3 4">
    <name type="scientific">Candidatus Peribacter riflensis</name>
    <dbReference type="NCBI Taxonomy" id="1735162"/>
    <lineage>
        <taxon>Bacteria</taxon>
        <taxon>Candidatus Peregrinibacteriota</taxon>
        <taxon>Candidatus Peribacteria</taxon>
        <taxon>Candidatus Peribacterales</taxon>
        <taxon>Candidatus Peribacteraceae</taxon>
        <taxon>Candidatus Peribacter</taxon>
    </lineage>
</organism>
<keyword evidence="1" id="KW-0732">Signal</keyword>
<dbReference type="STRING" id="1735162.PeribacterB2_0531"/>
<sequence>MVPPTLLTKTCTSVFVLSLLLPSMASAAETAAFKDIPSGSPVAEAAEYLRSVDILSGYPDGTFRPDQKVNRAEAIKVIIGPLLKKEALQELISTPFTDIKTGEWYLPYVEAARQNSIVDGPPMRAAFNGTKPVTKMEFIKMLLLAYRIDPSSYSEIRLPLSQDATDPAAWYYPYLRYAITASMTAVTDKGTFDPGRELTRGDTALILYRFLMYRSGKRTQALLSEAESEILVVLSSLEQNNPEQAEYASARALLAARGANAGTPNQPLVQGALKITEAFRAIVRAYRAGLSQQFDETIRLCGDAWNLATRGKELSPGLADLSDQVQALAKNLADSARAAKAGPATP</sequence>
<protein>
    <submittedName>
        <fullName evidence="3">Ig-like domain-containing protein,putative S-layer protein</fullName>
    </submittedName>
</protein>
<feature type="domain" description="SLH" evidence="2">
    <location>
        <begin position="93"/>
        <end position="156"/>
    </location>
</feature>
<feature type="signal peptide" evidence="1">
    <location>
        <begin position="1"/>
        <end position="27"/>
    </location>
</feature>
<feature type="domain" description="SLH" evidence="2">
    <location>
        <begin position="29"/>
        <end position="92"/>
    </location>
</feature>
<reference evidence="4" key="1">
    <citation type="submission" date="2015-10" db="EMBL/GenBank/DDBJ databases">
        <title>Analysis of five complete genome sequences for members of the class Peribacteria in the recently recognized Peregrinibacteria bacterial phylum.</title>
        <authorList>
            <person name="Anantharaman K."/>
            <person name="Brown C.T."/>
            <person name="Burstein D."/>
            <person name="Castelle C.J."/>
            <person name="Probst A.J."/>
            <person name="Thomas B.C."/>
            <person name="Williams K.H."/>
            <person name="Banfield J.F."/>
        </authorList>
    </citation>
    <scope>NUCLEOTIDE SEQUENCE [LARGE SCALE GENOMIC DNA]</scope>
</reference>
<feature type="domain" description="SLH" evidence="2">
    <location>
        <begin position="158"/>
        <end position="221"/>
    </location>
</feature>
<evidence type="ECO:0000256" key="1">
    <source>
        <dbReference type="SAM" id="SignalP"/>
    </source>
</evidence>
<gene>
    <name evidence="3" type="ORF">PeribacterD1_0532</name>
</gene>
<name>A0A0S1SHM0_9BACT</name>
<accession>A0A0S1SM86</accession>
<dbReference type="AlphaFoldDB" id="A0A0S1SHM0"/>
<proteinExistence type="predicted"/>
<accession>A0A0S1SHM0</accession>
<evidence type="ECO:0000313" key="4">
    <source>
        <dbReference type="Proteomes" id="UP000069135"/>
    </source>
</evidence>
<feature type="chain" id="PRO_5009797838" evidence="1">
    <location>
        <begin position="28"/>
        <end position="346"/>
    </location>
</feature>
<accession>A0A0S1SQK4</accession>
<dbReference type="PROSITE" id="PS51272">
    <property type="entry name" value="SLH"/>
    <property type="match status" value="3"/>
</dbReference>
<dbReference type="KEGG" id="prf:PeribacterA2_0532"/>